<keyword evidence="3" id="KW-1185">Reference proteome</keyword>
<evidence type="ECO:0000313" key="3">
    <source>
        <dbReference type="Proteomes" id="UP000636800"/>
    </source>
</evidence>
<dbReference type="AlphaFoldDB" id="A0A835V933"/>
<reference evidence="3 4" key="1">
    <citation type="journal article" date="2020" name="Nat. Food">
        <title>A phased Vanilla planifolia genome enables genetic improvement of flavour and production.</title>
        <authorList>
            <person name="Hasing T."/>
            <person name="Tang H."/>
            <person name="Brym M."/>
            <person name="Khazi F."/>
            <person name="Huang T."/>
            <person name="Chambers A.H."/>
        </authorList>
    </citation>
    <scope>NUCLEOTIDE SEQUENCE [LARGE SCALE GENOMIC DNA]</scope>
    <source>
        <tissue evidence="1">Leaf</tissue>
    </source>
</reference>
<organism evidence="1 3">
    <name type="scientific">Vanilla planifolia</name>
    <name type="common">Vanilla</name>
    <dbReference type="NCBI Taxonomy" id="51239"/>
    <lineage>
        <taxon>Eukaryota</taxon>
        <taxon>Viridiplantae</taxon>
        <taxon>Streptophyta</taxon>
        <taxon>Embryophyta</taxon>
        <taxon>Tracheophyta</taxon>
        <taxon>Spermatophyta</taxon>
        <taxon>Magnoliopsida</taxon>
        <taxon>Liliopsida</taxon>
        <taxon>Asparagales</taxon>
        <taxon>Orchidaceae</taxon>
        <taxon>Vanilloideae</taxon>
        <taxon>Vanilleae</taxon>
        <taxon>Vanilla</taxon>
    </lineage>
</organism>
<dbReference type="Proteomes" id="UP000639772">
    <property type="component" value="Chromosome 3"/>
</dbReference>
<proteinExistence type="predicted"/>
<name>A0A835V933_VANPL</name>
<dbReference type="Proteomes" id="UP000636800">
    <property type="component" value="Chromosome 3"/>
</dbReference>
<dbReference type="EMBL" id="JADCNM010000003">
    <property type="protein sequence ID" value="KAG0490000.1"/>
    <property type="molecule type" value="Genomic_DNA"/>
</dbReference>
<sequence length="49" mass="5498">MDAGDNLQVHRRAACHSPTPLGFMQVSKELIARRPWKGHVALRTVLVYA</sequence>
<evidence type="ECO:0000313" key="1">
    <source>
        <dbReference type="EMBL" id="KAG0488290.1"/>
    </source>
</evidence>
<accession>A0A835V933</accession>
<dbReference type="EMBL" id="JADCNL010000003">
    <property type="protein sequence ID" value="KAG0488290.1"/>
    <property type="molecule type" value="Genomic_DNA"/>
</dbReference>
<evidence type="ECO:0000313" key="2">
    <source>
        <dbReference type="EMBL" id="KAG0490000.1"/>
    </source>
</evidence>
<gene>
    <name evidence="2" type="ORF">HPP92_006863</name>
    <name evidence="1" type="ORF">HPP92_007101</name>
</gene>
<evidence type="ECO:0000313" key="4">
    <source>
        <dbReference type="Proteomes" id="UP000639772"/>
    </source>
</evidence>
<protein>
    <submittedName>
        <fullName evidence="1">Uncharacterized protein</fullName>
    </submittedName>
</protein>
<comment type="caution">
    <text evidence="1">The sequence shown here is derived from an EMBL/GenBank/DDBJ whole genome shotgun (WGS) entry which is preliminary data.</text>
</comment>